<proteinExistence type="predicted"/>
<dbReference type="PANTHER" id="PTHR21052:SF0">
    <property type="entry name" value="ALPHA-KETOGLUTARATE-DEPENDENT DIOXYGENASE ALKB HOMOLOG 7, MITOCHONDRIAL"/>
    <property type="match status" value="1"/>
</dbReference>
<dbReference type="PANTHER" id="PTHR21052">
    <property type="entry name" value="SPERMATOGENESIS ASSOCIATED 11-RELATED"/>
    <property type="match status" value="1"/>
</dbReference>
<evidence type="ECO:0000256" key="1">
    <source>
        <dbReference type="SAM" id="MobiDB-lite"/>
    </source>
</evidence>
<feature type="domain" description="Fe2OG dioxygenase" evidence="2">
    <location>
        <begin position="165"/>
        <end position="273"/>
    </location>
</feature>
<dbReference type="SUPFAM" id="SSF51197">
    <property type="entry name" value="Clavaminate synthase-like"/>
    <property type="match status" value="1"/>
</dbReference>
<dbReference type="EMBL" id="JARJCN010000118">
    <property type="protein sequence ID" value="KAJ7073260.1"/>
    <property type="molecule type" value="Genomic_DNA"/>
</dbReference>
<sequence>MPPPQKHLRYQGDSDSELNSNVGSGGLNPRKKLKISIDEDSIFSPAADSPDSLFDEISSSSARSDWDEDCDDSPATLHAPAIPGLFFVPSLIPHELAHQVNDFCMRKYFSKPGVNQIMLFGVAASSGCAPTSGLPPLLRELLSTVSDLLALELPPEVHALLFPPSPTYARQAILNLYRPGEGIAPHVDLPARFGDGIVGVSLGSGCAMRFTEAETDGAEAVRLFLPAQSVLVLSGEARYGWTHGIEQRTADFVKGEGMIERGTRMSITFRWLLPGADVVGDPDDFH</sequence>
<protein>
    <recommendedName>
        <fullName evidence="2">Fe2OG dioxygenase domain-containing protein</fullName>
    </recommendedName>
</protein>
<reference evidence="3" key="1">
    <citation type="submission" date="2023-03" db="EMBL/GenBank/DDBJ databases">
        <title>Massive genome expansion in bonnet fungi (Mycena s.s.) driven by repeated elements and novel gene families across ecological guilds.</title>
        <authorList>
            <consortium name="Lawrence Berkeley National Laboratory"/>
            <person name="Harder C.B."/>
            <person name="Miyauchi S."/>
            <person name="Viragh M."/>
            <person name="Kuo A."/>
            <person name="Thoen E."/>
            <person name="Andreopoulos B."/>
            <person name="Lu D."/>
            <person name="Skrede I."/>
            <person name="Drula E."/>
            <person name="Henrissat B."/>
            <person name="Morin E."/>
            <person name="Kohler A."/>
            <person name="Barry K."/>
            <person name="LaButti K."/>
            <person name="Morin E."/>
            <person name="Salamov A."/>
            <person name="Lipzen A."/>
            <person name="Mereny Z."/>
            <person name="Hegedus B."/>
            <person name="Baldrian P."/>
            <person name="Stursova M."/>
            <person name="Weitz H."/>
            <person name="Taylor A."/>
            <person name="Grigoriev I.V."/>
            <person name="Nagy L.G."/>
            <person name="Martin F."/>
            <person name="Kauserud H."/>
        </authorList>
    </citation>
    <scope>NUCLEOTIDE SEQUENCE</scope>
    <source>
        <strain evidence="3">CBHHK173m</strain>
    </source>
</reference>
<dbReference type="GO" id="GO:0006974">
    <property type="term" value="P:DNA damage response"/>
    <property type="evidence" value="ECO:0007669"/>
    <property type="project" value="InterPro"/>
</dbReference>
<dbReference type="InterPro" id="IPR037151">
    <property type="entry name" value="AlkB-like_sf"/>
</dbReference>
<dbReference type="AlphaFoldDB" id="A0AAD6TQ05"/>
<accession>A0AAD6TQ05</accession>
<dbReference type="Pfam" id="PF13532">
    <property type="entry name" value="2OG-FeII_Oxy_2"/>
    <property type="match status" value="1"/>
</dbReference>
<dbReference type="GO" id="GO:0005759">
    <property type="term" value="C:mitochondrial matrix"/>
    <property type="evidence" value="ECO:0007669"/>
    <property type="project" value="TreeGrafter"/>
</dbReference>
<dbReference type="Gene3D" id="2.60.120.590">
    <property type="entry name" value="Alpha-ketoglutarate-dependent dioxygenase AlkB-like"/>
    <property type="match status" value="1"/>
</dbReference>
<feature type="region of interest" description="Disordered" evidence="1">
    <location>
        <begin position="1"/>
        <end position="30"/>
    </location>
</feature>
<comment type="caution">
    <text evidence="3">The sequence shown here is derived from an EMBL/GenBank/DDBJ whole genome shotgun (WGS) entry which is preliminary data.</text>
</comment>
<evidence type="ECO:0000259" key="2">
    <source>
        <dbReference type="PROSITE" id="PS51471"/>
    </source>
</evidence>
<dbReference type="PROSITE" id="PS51471">
    <property type="entry name" value="FE2OG_OXY"/>
    <property type="match status" value="1"/>
</dbReference>
<dbReference type="InterPro" id="IPR027450">
    <property type="entry name" value="AlkB-like"/>
</dbReference>
<dbReference type="InterPro" id="IPR032870">
    <property type="entry name" value="ALKBH7-like"/>
</dbReference>
<name>A0AAD6TQ05_9AGAR</name>
<evidence type="ECO:0000313" key="3">
    <source>
        <dbReference type="EMBL" id="KAJ7073260.1"/>
    </source>
</evidence>
<gene>
    <name evidence="3" type="ORF">B0H15DRAFT_869301</name>
</gene>
<evidence type="ECO:0000313" key="4">
    <source>
        <dbReference type="Proteomes" id="UP001222325"/>
    </source>
</evidence>
<keyword evidence="4" id="KW-1185">Reference proteome</keyword>
<dbReference type="Proteomes" id="UP001222325">
    <property type="component" value="Unassembled WGS sequence"/>
</dbReference>
<feature type="region of interest" description="Disordered" evidence="1">
    <location>
        <begin position="42"/>
        <end position="72"/>
    </location>
</feature>
<dbReference type="InterPro" id="IPR005123">
    <property type="entry name" value="Oxoglu/Fe-dep_dioxygenase_dom"/>
</dbReference>
<organism evidence="3 4">
    <name type="scientific">Mycena belliarum</name>
    <dbReference type="NCBI Taxonomy" id="1033014"/>
    <lineage>
        <taxon>Eukaryota</taxon>
        <taxon>Fungi</taxon>
        <taxon>Dikarya</taxon>
        <taxon>Basidiomycota</taxon>
        <taxon>Agaricomycotina</taxon>
        <taxon>Agaricomycetes</taxon>
        <taxon>Agaricomycetidae</taxon>
        <taxon>Agaricales</taxon>
        <taxon>Marasmiineae</taxon>
        <taxon>Mycenaceae</taxon>
        <taxon>Mycena</taxon>
    </lineage>
</organism>
<dbReference type="GO" id="GO:0016706">
    <property type="term" value="F:2-oxoglutarate-dependent dioxygenase activity"/>
    <property type="evidence" value="ECO:0007669"/>
    <property type="project" value="TreeGrafter"/>
</dbReference>
<dbReference type="GO" id="GO:0006631">
    <property type="term" value="P:fatty acid metabolic process"/>
    <property type="evidence" value="ECO:0007669"/>
    <property type="project" value="TreeGrafter"/>
</dbReference>